<feature type="compositionally biased region" description="Low complexity" evidence="1">
    <location>
        <begin position="45"/>
        <end position="55"/>
    </location>
</feature>
<comment type="caution">
    <text evidence="2">The sequence shown here is derived from an EMBL/GenBank/DDBJ whole genome shotgun (WGS) entry which is preliminary data.</text>
</comment>
<sequence>MSASRRDRPERARGRLDEFEEDHAAEYEDAYEEDEPETRSRRRQATSGARLSAAEAARAALREITTLTGKSAEGVTSVHPAEDGWVAGVELLEARRIPSSSDTLALYEVEIDDGGDLTSYRRIQRYPRGRSEAS</sequence>
<dbReference type="RefSeq" id="WP_345430064.1">
    <property type="nucleotide sequence ID" value="NZ_BAABHK010000002.1"/>
</dbReference>
<reference evidence="3" key="1">
    <citation type="journal article" date="2019" name="Int. J. Syst. Evol. Microbiol.">
        <title>The Global Catalogue of Microorganisms (GCM) 10K type strain sequencing project: providing services to taxonomists for standard genome sequencing and annotation.</title>
        <authorList>
            <consortium name="The Broad Institute Genomics Platform"/>
            <consortium name="The Broad Institute Genome Sequencing Center for Infectious Disease"/>
            <person name="Wu L."/>
            <person name="Ma J."/>
        </authorList>
    </citation>
    <scope>NUCLEOTIDE SEQUENCE [LARGE SCALE GENOMIC DNA]</scope>
    <source>
        <strain evidence="3">JCM 17939</strain>
    </source>
</reference>
<proteinExistence type="predicted"/>
<dbReference type="Pfam" id="PF05800">
    <property type="entry name" value="GvpO"/>
    <property type="match status" value="1"/>
</dbReference>
<protein>
    <recommendedName>
        <fullName evidence="4">Gas vesicle protein</fullName>
    </recommendedName>
</protein>
<evidence type="ECO:0000313" key="3">
    <source>
        <dbReference type="Proteomes" id="UP001501442"/>
    </source>
</evidence>
<dbReference type="InterPro" id="IPR008634">
    <property type="entry name" value="Gas-vesicle_GvpO"/>
</dbReference>
<keyword evidence="3" id="KW-1185">Reference proteome</keyword>
<organism evidence="2 3">
    <name type="scientific">Actinoallomurus vinaceus</name>
    <dbReference type="NCBI Taxonomy" id="1080074"/>
    <lineage>
        <taxon>Bacteria</taxon>
        <taxon>Bacillati</taxon>
        <taxon>Actinomycetota</taxon>
        <taxon>Actinomycetes</taxon>
        <taxon>Streptosporangiales</taxon>
        <taxon>Thermomonosporaceae</taxon>
        <taxon>Actinoallomurus</taxon>
    </lineage>
</organism>
<gene>
    <name evidence="2" type="ORF">GCM10023196_016600</name>
</gene>
<accession>A0ABP8U356</accession>
<dbReference type="Proteomes" id="UP001501442">
    <property type="component" value="Unassembled WGS sequence"/>
</dbReference>
<name>A0ABP8U356_9ACTN</name>
<evidence type="ECO:0000313" key="2">
    <source>
        <dbReference type="EMBL" id="GAA4622829.1"/>
    </source>
</evidence>
<feature type="region of interest" description="Disordered" evidence="1">
    <location>
        <begin position="1"/>
        <end position="55"/>
    </location>
</feature>
<evidence type="ECO:0008006" key="4">
    <source>
        <dbReference type="Google" id="ProtNLM"/>
    </source>
</evidence>
<feature type="compositionally biased region" description="Basic and acidic residues" evidence="1">
    <location>
        <begin position="1"/>
        <end position="26"/>
    </location>
</feature>
<feature type="compositionally biased region" description="Acidic residues" evidence="1">
    <location>
        <begin position="27"/>
        <end position="36"/>
    </location>
</feature>
<evidence type="ECO:0000256" key="1">
    <source>
        <dbReference type="SAM" id="MobiDB-lite"/>
    </source>
</evidence>
<dbReference type="EMBL" id="BAABHK010000002">
    <property type="protein sequence ID" value="GAA4622829.1"/>
    <property type="molecule type" value="Genomic_DNA"/>
</dbReference>